<protein>
    <submittedName>
        <fullName evidence="4">Class I SAM-dependent methyltransferase</fullName>
    </submittedName>
</protein>
<feature type="domain" description="Methyltransferase" evidence="3">
    <location>
        <begin position="58"/>
        <end position="148"/>
    </location>
</feature>
<evidence type="ECO:0000313" key="4">
    <source>
        <dbReference type="EMBL" id="MBQ0847283.1"/>
    </source>
</evidence>
<proteinExistence type="predicted"/>
<keyword evidence="5" id="KW-1185">Reference proteome</keyword>
<dbReference type="GO" id="GO:0017000">
    <property type="term" value="P:antibiotic biosynthetic process"/>
    <property type="evidence" value="ECO:0007669"/>
    <property type="project" value="UniProtKB-ARBA"/>
</dbReference>
<dbReference type="PANTHER" id="PTHR43861:SF1">
    <property type="entry name" value="TRANS-ACONITATE 2-METHYLTRANSFERASE"/>
    <property type="match status" value="1"/>
</dbReference>
<dbReference type="RefSeq" id="WP_210881002.1">
    <property type="nucleotide sequence ID" value="NZ_JAGPYQ010000001.1"/>
</dbReference>
<keyword evidence="2" id="KW-0808">Transferase</keyword>
<dbReference type="GO" id="GO:0008168">
    <property type="term" value="F:methyltransferase activity"/>
    <property type="evidence" value="ECO:0007669"/>
    <property type="project" value="UniProtKB-KW"/>
</dbReference>
<accession>A0A940XPW3</accession>
<evidence type="ECO:0000256" key="1">
    <source>
        <dbReference type="ARBA" id="ARBA00022603"/>
    </source>
</evidence>
<dbReference type="CDD" id="cd02440">
    <property type="entry name" value="AdoMet_MTases"/>
    <property type="match status" value="1"/>
</dbReference>
<evidence type="ECO:0000256" key="2">
    <source>
        <dbReference type="ARBA" id="ARBA00022679"/>
    </source>
</evidence>
<dbReference type="SUPFAM" id="SSF53335">
    <property type="entry name" value="S-adenosyl-L-methionine-dependent methyltransferases"/>
    <property type="match status" value="1"/>
</dbReference>
<dbReference type="Pfam" id="PF13649">
    <property type="entry name" value="Methyltransf_25"/>
    <property type="match status" value="1"/>
</dbReference>
<organism evidence="4 5">
    <name type="scientific">Streptomyces liliiviolaceus</name>
    <dbReference type="NCBI Taxonomy" id="2823109"/>
    <lineage>
        <taxon>Bacteria</taxon>
        <taxon>Bacillati</taxon>
        <taxon>Actinomycetota</taxon>
        <taxon>Actinomycetes</taxon>
        <taxon>Kitasatosporales</taxon>
        <taxon>Streptomycetaceae</taxon>
        <taxon>Streptomyces</taxon>
    </lineage>
</organism>
<dbReference type="Gene3D" id="3.40.50.150">
    <property type="entry name" value="Vaccinia Virus protein VP39"/>
    <property type="match status" value="1"/>
</dbReference>
<evidence type="ECO:0000259" key="3">
    <source>
        <dbReference type="Pfam" id="PF13649"/>
    </source>
</evidence>
<dbReference type="GO" id="GO:0032259">
    <property type="term" value="P:methylation"/>
    <property type="evidence" value="ECO:0007669"/>
    <property type="project" value="UniProtKB-KW"/>
</dbReference>
<dbReference type="InterPro" id="IPR041698">
    <property type="entry name" value="Methyltransf_25"/>
</dbReference>
<name>A0A940XPW3_9ACTN</name>
<sequence>MEMGLDADDWLADTRTSYDTVAASYRELTRHILDEAPEEREVLAGFADLVGARGGGPVADVGCGTGRITGHLRELGLDVFGIDLSPGMIEVARRDHPGVRFELGSMTDLALADASAAGLVAWYSLIHIPDSEIGSVLAHFHRVLQPGGPLLLSFHLGDTSHLKTEGYGGHPMKVRVHRRQHDRTIAWLDQAGFDVETHKTLTSAESRLGGIILARRRP</sequence>
<dbReference type="EMBL" id="JAGPYQ010000001">
    <property type="protein sequence ID" value="MBQ0847283.1"/>
    <property type="molecule type" value="Genomic_DNA"/>
</dbReference>
<dbReference type="PANTHER" id="PTHR43861">
    <property type="entry name" value="TRANS-ACONITATE 2-METHYLTRANSFERASE-RELATED"/>
    <property type="match status" value="1"/>
</dbReference>
<dbReference type="AlphaFoldDB" id="A0A940XPW3"/>
<dbReference type="Proteomes" id="UP000677413">
    <property type="component" value="Unassembled WGS sequence"/>
</dbReference>
<dbReference type="InterPro" id="IPR029063">
    <property type="entry name" value="SAM-dependent_MTases_sf"/>
</dbReference>
<keyword evidence="1 4" id="KW-0489">Methyltransferase</keyword>
<gene>
    <name evidence="4" type="ORF">J8N05_03470</name>
</gene>
<comment type="caution">
    <text evidence="4">The sequence shown here is derived from an EMBL/GenBank/DDBJ whole genome shotgun (WGS) entry which is preliminary data.</text>
</comment>
<reference evidence="4 5" key="1">
    <citation type="submission" date="2021-04" db="EMBL/GenBank/DDBJ databases">
        <authorList>
            <person name="Tang X."/>
            <person name="Zhou X."/>
            <person name="Chen X."/>
            <person name="Cernava T."/>
            <person name="Zhang C."/>
        </authorList>
    </citation>
    <scope>NUCLEOTIDE SEQUENCE [LARGE SCALE GENOMIC DNA]</scope>
    <source>
        <strain evidence="4 5">BH-SS-21</strain>
    </source>
</reference>
<evidence type="ECO:0000313" key="5">
    <source>
        <dbReference type="Proteomes" id="UP000677413"/>
    </source>
</evidence>